<comment type="catalytic activity">
    <reaction evidence="10">
        <text>8-oxo-dGTP + H2O = 8-oxo-dGMP + diphosphate + H(+)</text>
        <dbReference type="Rhea" id="RHEA:31575"/>
        <dbReference type="ChEBI" id="CHEBI:15377"/>
        <dbReference type="ChEBI" id="CHEBI:15378"/>
        <dbReference type="ChEBI" id="CHEBI:33019"/>
        <dbReference type="ChEBI" id="CHEBI:63224"/>
        <dbReference type="ChEBI" id="CHEBI:77896"/>
        <dbReference type="EC" id="3.6.1.55"/>
    </reaction>
</comment>
<proteinExistence type="inferred from homology"/>
<dbReference type="InterPro" id="IPR047127">
    <property type="entry name" value="MutT-like"/>
</dbReference>
<feature type="domain" description="Nudix hydrolase" evidence="12">
    <location>
        <begin position="1"/>
        <end position="75"/>
    </location>
</feature>
<dbReference type="PANTHER" id="PTHR47707">
    <property type="entry name" value="8-OXO-DGTP DIPHOSPHATASE"/>
    <property type="match status" value="1"/>
</dbReference>
<organism evidence="13 14">
    <name type="scientific">Paenibacillus planticolens</name>
    <dbReference type="NCBI Taxonomy" id="2654976"/>
    <lineage>
        <taxon>Bacteria</taxon>
        <taxon>Bacillati</taxon>
        <taxon>Bacillota</taxon>
        <taxon>Bacilli</taxon>
        <taxon>Bacillales</taxon>
        <taxon>Paenibacillaceae</taxon>
        <taxon>Paenibacillus</taxon>
    </lineage>
</organism>
<evidence type="ECO:0000259" key="12">
    <source>
        <dbReference type="PROSITE" id="PS51462"/>
    </source>
</evidence>
<evidence type="ECO:0000256" key="5">
    <source>
        <dbReference type="ARBA" id="ARBA00022723"/>
    </source>
</evidence>
<sequence>MIDAEAVFINERKILIAQRKSSDKLAGKWEFPGEKLELGESLEECLKRKTNEEFGIGVKVEEFFSTHSGVLGPLE</sequence>
<dbReference type="Pfam" id="PF00293">
    <property type="entry name" value="NUDIX"/>
    <property type="match status" value="1"/>
</dbReference>
<dbReference type="InterPro" id="IPR015797">
    <property type="entry name" value="NUDIX_hydrolase-like_dom_sf"/>
</dbReference>
<keyword evidence="4" id="KW-0235">DNA replication</keyword>
<evidence type="ECO:0000313" key="14">
    <source>
        <dbReference type="Proteomes" id="UP000618579"/>
    </source>
</evidence>
<evidence type="ECO:0000256" key="6">
    <source>
        <dbReference type="ARBA" id="ARBA00022763"/>
    </source>
</evidence>
<keyword evidence="7" id="KW-0378">Hydrolase</keyword>
<dbReference type="InterPro" id="IPR020476">
    <property type="entry name" value="Nudix_hydrolase"/>
</dbReference>
<comment type="cofactor">
    <cofactor evidence="1">
        <name>Mg(2+)</name>
        <dbReference type="ChEBI" id="CHEBI:18420"/>
    </cofactor>
</comment>
<dbReference type="InterPro" id="IPR000086">
    <property type="entry name" value="NUDIX_hydrolase_dom"/>
</dbReference>
<name>A0ABX1ZTJ6_9BACL</name>
<reference evidence="13 14" key="1">
    <citation type="submission" date="2019-10" db="EMBL/GenBank/DDBJ databases">
        <title>Description of Paenibacillus pedi sp. nov.</title>
        <authorList>
            <person name="Carlier A."/>
            <person name="Qi S."/>
        </authorList>
    </citation>
    <scope>NUCLEOTIDE SEQUENCE [LARGE SCALE GENOMIC DNA]</scope>
    <source>
        <strain evidence="13 14">LMG 31457</strain>
    </source>
</reference>
<dbReference type="Gene3D" id="3.90.79.10">
    <property type="entry name" value="Nucleoside Triphosphate Pyrophosphohydrolase"/>
    <property type="match status" value="1"/>
</dbReference>
<keyword evidence="3" id="KW-0515">Mutator protein</keyword>
<dbReference type="RefSeq" id="WP_171686027.1">
    <property type="nucleotide sequence ID" value="NZ_WHNZ01000061.1"/>
</dbReference>
<comment type="similarity">
    <text evidence="2">Belongs to the Nudix hydrolase family.</text>
</comment>
<protein>
    <recommendedName>
        <fullName evidence="11">8-oxo-dGTP diphosphatase</fullName>
        <ecNumber evidence="11">3.6.1.55</ecNumber>
    </recommendedName>
</protein>
<evidence type="ECO:0000256" key="7">
    <source>
        <dbReference type="ARBA" id="ARBA00022801"/>
    </source>
</evidence>
<dbReference type="Proteomes" id="UP000618579">
    <property type="component" value="Unassembled WGS sequence"/>
</dbReference>
<evidence type="ECO:0000256" key="1">
    <source>
        <dbReference type="ARBA" id="ARBA00001946"/>
    </source>
</evidence>
<evidence type="ECO:0000256" key="3">
    <source>
        <dbReference type="ARBA" id="ARBA00022457"/>
    </source>
</evidence>
<dbReference type="EMBL" id="WHNZ01000061">
    <property type="protein sequence ID" value="NOV03216.1"/>
    <property type="molecule type" value="Genomic_DNA"/>
</dbReference>
<keyword evidence="8" id="KW-0460">Magnesium</keyword>
<accession>A0ABX1ZTJ6</accession>
<comment type="caution">
    <text evidence="13">The sequence shown here is derived from an EMBL/GenBank/DDBJ whole genome shotgun (WGS) entry which is preliminary data.</text>
</comment>
<dbReference type="PROSITE" id="PS51462">
    <property type="entry name" value="NUDIX"/>
    <property type="match status" value="1"/>
</dbReference>
<keyword evidence="14" id="KW-1185">Reference proteome</keyword>
<evidence type="ECO:0000256" key="11">
    <source>
        <dbReference type="ARBA" id="ARBA00038905"/>
    </source>
</evidence>
<keyword evidence="5" id="KW-0479">Metal-binding</keyword>
<evidence type="ECO:0000256" key="9">
    <source>
        <dbReference type="ARBA" id="ARBA00023204"/>
    </source>
</evidence>
<gene>
    <name evidence="13" type="ORF">GC097_24760</name>
</gene>
<dbReference type="PANTHER" id="PTHR47707:SF1">
    <property type="entry name" value="NUDIX HYDROLASE FAMILY PROTEIN"/>
    <property type="match status" value="1"/>
</dbReference>
<evidence type="ECO:0000256" key="8">
    <source>
        <dbReference type="ARBA" id="ARBA00022842"/>
    </source>
</evidence>
<evidence type="ECO:0000256" key="4">
    <source>
        <dbReference type="ARBA" id="ARBA00022705"/>
    </source>
</evidence>
<dbReference type="SUPFAM" id="SSF55811">
    <property type="entry name" value="Nudix"/>
    <property type="match status" value="1"/>
</dbReference>
<dbReference type="PRINTS" id="PR00502">
    <property type="entry name" value="NUDIXFAMILY"/>
</dbReference>
<dbReference type="EC" id="3.6.1.55" evidence="11"/>
<evidence type="ECO:0000256" key="2">
    <source>
        <dbReference type="ARBA" id="ARBA00005582"/>
    </source>
</evidence>
<keyword evidence="9" id="KW-0234">DNA repair</keyword>
<evidence type="ECO:0000313" key="13">
    <source>
        <dbReference type="EMBL" id="NOV03216.1"/>
    </source>
</evidence>
<keyword evidence="6" id="KW-0227">DNA damage</keyword>
<evidence type="ECO:0000256" key="10">
    <source>
        <dbReference type="ARBA" id="ARBA00035861"/>
    </source>
</evidence>